<dbReference type="AlphaFoldDB" id="A0AA37F9I5"/>
<name>A0AA37F9I5_9ARCH</name>
<gene>
    <name evidence="1" type="ORF">GCM10007108_10650</name>
</gene>
<protein>
    <submittedName>
        <fullName evidence="1">Uncharacterized protein</fullName>
    </submittedName>
</protein>
<dbReference type="InterPro" id="IPR012337">
    <property type="entry name" value="RNaseH-like_sf"/>
</dbReference>
<dbReference type="InterPro" id="IPR036397">
    <property type="entry name" value="RNaseH_sf"/>
</dbReference>
<reference evidence="1" key="2">
    <citation type="submission" date="2022-09" db="EMBL/GenBank/DDBJ databases">
        <authorList>
            <person name="Sun Q."/>
            <person name="Ohkuma M."/>
        </authorList>
    </citation>
    <scope>NUCLEOTIDE SEQUENCE</scope>
    <source>
        <strain evidence="1">JCM 13583</strain>
    </source>
</reference>
<dbReference type="EMBL" id="BMNY01000001">
    <property type="protein sequence ID" value="GGM74578.1"/>
    <property type="molecule type" value="Genomic_DNA"/>
</dbReference>
<comment type="caution">
    <text evidence="1">The sequence shown here is derived from an EMBL/GenBank/DDBJ whole genome shotgun (WGS) entry which is preliminary data.</text>
</comment>
<evidence type="ECO:0000313" key="2">
    <source>
        <dbReference type="Proteomes" id="UP000632195"/>
    </source>
</evidence>
<dbReference type="RefSeq" id="WP_075056898.1">
    <property type="nucleotide sequence ID" value="NZ_BMNY01000001.1"/>
</dbReference>
<proteinExistence type="predicted"/>
<organism evidence="1 2">
    <name type="scientific">Thermogymnomonas acidicola</name>
    <dbReference type="NCBI Taxonomy" id="399579"/>
    <lineage>
        <taxon>Archaea</taxon>
        <taxon>Methanobacteriati</taxon>
        <taxon>Thermoplasmatota</taxon>
        <taxon>Thermoplasmata</taxon>
        <taxon>Thermoplasmatales</taxon>
        <taxon>Thermogymnomonas</taxon>
    </lineage>
</organism>
<keyword evidence="2" id="KW-1185">Reference proteome</keyword>
<sequence length="218" mass="25568">MESWNADLYRALMARVREMDWKGRIVSLDLETLVRGKGQFLTGERIIAYSMSIAGDRTEDRVYVADSDDDASEMALLRELDRDFGKYRPMVLTGYNISGYDIPLLNLKMRNLSFENQLWNVKYTISTAFCLDAMYVIADDLYRFDGDWHIRKLRDVISHEAYAGLNLMRKKQNVMMEGLDVSAAIERLWREDRERFREYCAGDSHDVMEIVKEIFSLR</sequence>
<dbReference type="SUPFAM" id="SSF53098">
    <property type="entry name" value="Ribonuclease H-like"/>
    <property type="match status" value="1"/>
</dbReference>
<dbReference type="GO" id="GO:0003676">
    <property type="term" value="F:nucleic acid binding"/>
    <property type="evidence" value="ECO:0007669"/>
    <property type="project" value="InterPro"/>
</dbReference>
<dbReference type="Gene3D" id="3.30.420.10">
    <property type="entry name" value="Ribonuclease H-like superfamily/Ribonuclease H"/>
    <property type="match status" value="1"/>
</dbReference>
<reference evidence="1" key="1">
    <citation type="journal article" date="2014" name="Int. J. Syst. Evol. Microbiol.">
        <title>Complete genome sequence of Corynebacterium casei LMG S-19264T (=DSM 44701T), isolated from a smear-ripened cheese.</title>
        <authorList>
            <consortium name="US DOE Joint Genome Institute (JGI-PGF)"/>
            <person name="Walter F."/>
            <person name="Albersmeier A."/>
            <person name="Kalinowski J."/>
            <person name="Ruckert C."/>
        </authorList>
    </citation>
    <scope>NUCLEOTIDE SEQUENCE</scope>
    <source>
        <strain evidence="1">JCM 13583</strain>
    </source>
</reference>
<evidence type="ECO:0000313" key="1">
    <source>
        <dbReference type="EMBL" id="GGM74578.1"/>
    </source>
</evidence>
<dbReference type="Proteomes" id="UP000632195">
    <property type="component" value="Unassembled WGS sequence"/>
</dbReference>
<accession>A0AA37F9I5</accession>